<sequence>MSSPFQSSPDANADKNNSGGTGNQQQGSSPFQNPGSQGQGYPQNAPQGYGQQGYSNQGQGYYQSSPQGYGQPQSGYYQAPQQGGPIYPGQQNRQPEVKKERNNIGIAGIAVAVIGIILAFFKPTLPIAWLCVLVALILTVAGFIVKGKERKTAIGAAVATLLLIIATIAMTSIAAFKMFDPDKMNWTYTQNINGTHKEYTHYPNGKTHIKEYTDGSDGDVKEYDEGGDEDQDDDGSF</sequence>
<feature type="compositionally biased region" description="Polar residues" evidence="1">
    <location>
        <begin position="30"/>
        <end position="45"/>
    </location>
</feature>
<feature type="region of interest" description="Disordered" evidence="1">
    <location>
        <begin position="211"/>
        <end position="237"/>
    </location>
</feature>
<dbReference type="KEGG" id="wne:PIG85_09100"/>
<feature type="transmembrane region" description="Helical" evidence="2">
    <location>
        <begin position="103"/>
        <end position="121"/>
    </location>
</feature>
<feature type="transmembrane region" description="Helical" evidence="2">
    <location>
        <begin position="152"/>
        <end position="176"/>
    </location>
</feature>
<dbReference type="AlphaFoldDB" id="A0AB38XNN5"/>
<keyword evidence="2" id="KW-1133">Transmembrane helix</keyword>
<feature type="compositionally biased region" description="Basic and acidic residues" evidence="1">
    <location>
        <begin position="211"/>
        <end position="224"/>
    </location>
</feature>
<feature type="compositionally biased region" description="Low complexity" evidence="1">
    <location>
        <begin position="46"/>
        <end position="75"/>
    </location>
</feature>
<name>A0AB38XNN5_9ACTO</name>
<evidence type="ECO:0000256" key="1">
    <source>
        <dbReference type="SAM" id="MobiDB-lite"/>
    </source>
</evidence>
<dbReference type="RefSeq" id="WP_004808386.1">
    <property type="nucleotide sequence ID" value="NZ_CP116394.1"/>
</dbReference>
<feature type="transmembrane region" description="Helical" evidence="2">
    <location>
        <begin position="127"/>
        <end position="145"/>
    </location>
</feature>
<feature type="compositionally biased region" description="Acidic residues" evidence="1">
    <location>
        <begin position="225"/>
        <end position="237"/>
    </location>
</feature>
<gene>
    <name evidence="3" type="ORF">PIG85_09100</name>
</gene>
<evidence type="ECO:0000256" key="2">
    <source>
        <dbReference type="SAM" id="Phobius"/>
    </source>
</evidence>
<organism evidence="3 4">
    <name type="scientific">Winkia neuii subsp. anitrata</name>
    <dbReference type="NCBI Taxonomy" id="29318"/>
    <lineage>
        <taxon>Bacteria</taxon>
        <taxon>Bacillati</taxon>
        <taxon>Actinomycetota</taxon>
        <taxon>Actinomycetes</taxon>
        <taxon>Actinomycetales</taxon>
        <taxon>Actinomycetaceae</taxon>
        <taxon>Winkia</taxon>
    </lineage>
</organism>
<feature type="region of interest" description="Disordered" evidence="1">
    <location>
        <begin position="1"/>
        <end position="75"/>
    </location>
</feature>
<reference evidence="3" key="1">
    <citation type="submission" date="2023-01" db="EMBL/GenBank/DDBJ databases">
        <title>Comparative Genomic Analysis of the Clinically-Derived Winkia Strain NY0527 Provides Evidence into the Taxonomic Reassignment of Winkia neuii and Characterizes Their Virulence Traits.</title>
        <authorList>
            <person name="Cai X."/>
            <person name="Peng Y."/>
            <person name="Li M."/>
            <person name="Qiu Y."/>
            <person name="Wang Y."/>
            <person name="Xu L."/>
            <person name="Hou Q."/>
        </authorList>
    </citation>
    <scope>NUCLEOTIDE SEQUENCE</scope>
    <source>
        <strain evidence="3">NY0527</strain>
    </source>
</reference>
<protein>
    <recommendedName>
        <fullName evidence="5">DUF4190 domain-containing protein</fullName>
    </recommendedName>
</protein>
<proteinExistence type="predicted"/>
<evidence type="ECO:0000313" key="3">
    <source>
        <dbReference type="EMBL" id="WCE45789.1"/>
    </source>
</evidence>
<evidence type="ECO:0008006" key="5">
    <source>
        <dbReference type="Google" id="ProtNLM"/>
    </source>
</evidence>
<evidence type="ECO:0000313" key="4">
    <source>
        <dbReference type="Proteomes" id="UP001211044"/>
    </source>
</evidence>
<keyword evidence="2" id="KW-0472">Membrane</keyword>
<feature type="compositionally biased region" description="Polar residues" evidence="1">
    <location>
        <begin position="1"/>
        <end position="10"/>
    </location>
</feature>
<accession>A0AB38XNN5</accession>
<dbReference type="EMBL" id="CP116394">
    <property type="protein sequence ID" value="WCE45789.1"/>
    <property type="molecule type" value="Genomic_DNA"/>
</dbReference>
<keyword evidence="2" id="KW-0812">Transmembrane</keyword>
<dbReference type="Proteomes" id="UP001211044">
    <property type="component" value="Chromosome"/>
</dbReference>